<reference evidence="2 3" key="1">
    <citation type="journal article" date="2008" name="Nature">
        <title>The genome of Laccaria bicolor provides insights into mycorrhizal symbiosis.</title>
        <authorList>
            <person name="Martin F."/>
            <person name="Aerts A."/>
            <person name="Ahren D."/>
            <person name="Brun A."/>
            <person name="Danchin E.G.J."/>
            <person name="Duchaussoy F."/>
            <person name="Gibon J."/>
            <person name="Kohler A."/>
            <person name="Lindquist E."/>
            <person name="Pereda V."/>
            <person name="Salamov A."/>
            <person name="Shapiro H.J."/>
            <person name="Wuyts J."/>
            <person name="Blaudez D."/>
            <person name="Buee M."/>
            <person name="Brokstein P."/>
            <person name="Canbaeck B."/>
            <person name="Cohen D."/>
            <person name="Courty P.E."/>
            <person name="Coutinho P.M."/>
            <person name="Delaruelle C."/>
            <person name="Detter J.C."/>
            <person name="Deveau A."/>
            <person name="DiFazio S."/>
            <person name="Duplessis S."/>
            <person name="Fraissinet-Tachet L."/>
            <person name="Lucic E."/>
            <person name="Frey-Klett P."/>
            <person name="Fourrey C."/>
            <person name="Feussner I."/>
            <person name="Gay G."/>
            <person name="Grimwood J."/>
            <person name="Hoegger P.J."/>
            <person name="Jain P."/>
            <person name="Kilaru S."/>
            <person name="Labbe J."/>
            <person name="Lin Y.C."/>
            <person name="Legue V."/>
            <person name="Le Tacon F."/>
            <person name="Marmeisse R."/>
            <person name="Melayah D."/>
            <person name="Montanini B."/>
            <person name="Muratet M."/>
            <person name="Nehls U."/>
            <person name="Niculita-Hirzel H."/>
            <person name="Oudot-Le Secq M.P."/>
            <person name="Peter M."/>
            <person name="Quesneville H."/>
            <person name="Rajashekar B."/>
            <person name="Reich M."/>
            <person name="Rouhier N."/>
            <person name="Schmutz J."/>
            <person name="Yin T."/>
            <person name="Chalot M."/>
            <person name="Henrissat B."/>
            <person name="Kuees U."/>
            <person name="Lucas S."/>
            <person name="Van de Peer Y."/>
            <person name="Podila G.K."/>
            <person name="Polle A."/>
            <person name="Pukkila P.J."/>
            <person name="Richardson P.M."/>
            <person name="Rouze P."/>
            <person name="Sanders I.R."/>
            <person name="Stajich J.E."/>
            <person name="Tunlid A."/>
            <person name="Tuskan G."/>
            <person name="Grigoriev I.V."/>
        </authorList>
    </citation>
    <scope>NUCLEOTIDE SEQUENCE [LARGE SCALE GENOMIC DNA]</scope>
    <source>
        <strain evidence="3">S238N-H82 / ATCC MYA-4686</strain>
    </source>
</reference>
<gene>
    <name evidence="2" type="ORF">LACBIDRAFT_335492</name>
</gene>
<keyword evidence="3" id="KW-1185">Reference proteome</keyword>
<dbReference type="RefSeq" id="XP_001890372.1">
    <property type="nucleotide sequence ID" value="XM_001890337.1"/>
</dbReference>
<dbReference type="InParanoid" id="B0E2F6"/>
<accession>B0E2F6</accession>
<dbReference type="STRING" id="486041.B0E2F6"/>
<dbReference type="GeneID" id="6086016"/>
<dbReference type="EMBL" id="DS547180">
    <property type="protein sequence ID" value="EDQ98970.1"/>
    <property type="molecule type" value="Genomic_DNA"/>
</dbReference>
<dbReference type="HOGENOM" id="CLU_021048_1_0_1"/>
<sequence length="467" mass="51557">MDDNVGNIDNVEEVDKEALLRVLKRNWAKGARLAFLESYIDDYKTVLLLKKAPGVLDGIVNAWFTRFHWTIPLSAESDLPKTTLPVGPDGCEILSKENKKLKAEVVERTRTSLYGWFEYRCKKTVKLPHCGGKDPMSILVSRLLGHDSTPPKRSAPWEAWAKVHFPEMKATFDAEFKQSGKPKNLLASARNEFKMAAFKRLDDAERQHWEEIVQQEHLEHKKHLENLEGEEGLMDPEAAQEVLDRLPNLLGLLIQIIGEAIGMNLSVLIGGPEPKKKGQLNIIGIHHGCNLAPSPKLWPFAEKEKWDVAKRAFLGFVSTCYTMEQQRARALIPSSEPPTAGPSTSFTSDSPPSSTPPSPTPLPMPSAPTSHSTDLKTRRKRKAGKSTKNPAKKAKRARISKKGKSLAVTSNGSNPSDSGAEEPPTDDEEDDGKSNNSDDGDDESGAVEGEVPALRTRSGRRTGKTSH</sequence>
<dbReference type="AlphaFoldDB" id="B0E2F6"/>
<proteinExistence type="predicted"/>
<evidence type="ECO:0000256" key="1">
    <source>
        <dbReference type="SAM" id="MobiDB-lite"/>
    </source>
</evidence>
<feature type="compositionally biased region" description="Basic residues" evidence="1">
    <location>
        <begin position="457"/>
        <end position="467"/>
    </location>
</feature>
<feature type="compositionally biased region" description="Basic residues" evidence="1">
    <location>
        <begin position="377"/>
        <end position="404"/>
    </location>
</feature>
<dbReference type="Proteomes" id="UP000001194">
    <property type="component" value="Unassembled WGS sequence"/>
</dbReference>
<feature type="compositionally biased region" description="Acidic residues" evidence="1">
    <location>
        <begin position="419"/>
        <end position="431"/>
    </location>
</feature>
<name>B0E2F6_LACBS</name>
<feature type="compositionally biased region" description="Low complexity" evidence="1">
    <location>
        <begin position="342"/>
        <end position="352"/>
    </location>
</feature>
<feature type="compositionally biased region" description="Polar residues" evidence="1">
    <location>
        <begin position="407"/>
        <end position="417"/>
    </location>
</feature>
<evidence type="ECO:0000313" key="2">
    <source>
        <dbReference type="EMBL" id="EDQ98970.1"/>
    </source>
</evidence>
<dbReference type="KEGG" id="lbc:LACBIDRAFT_335492"/>
<dbReference type="OrthoDB" id="3065655at2759"/>
<feature type="region of interest" description="Disordered" evidence="1">
    <location>
        <begin position="330"/>
        <end position="467"/>
    </location>
</feature>
<protein>
    <submittedName>
        <fullName evidence="2">Predicted protein</fullName>
    </submittedName>
</protein>
<feature type="compositionally biased region" description="Pro residues" evidence="1">
    <location>
        <begin position="353"/>
        <end position="366"/>
    </location>
</feature>
<organism evidence="3">
    <name type="scientific">Laccaria bicolor (strain S238N-H82 / ATCC MYA-4686)</name>
    <name type="common">Bicoloured deceiver</name>
    <name type="synonym">Laccaria laccata var. bicolor</name>
    <dbReference type="NCBI Taxonomy" id="486041"/>
    <lineage>
        <taxon>Eukaryota</taxon>
        <taxon>Fungi</taxon>
        <taxon>Dikarya</taxon>
        <taxon>Basidiomycota</taxon>
        <taxon>Agaricomycotina</taxon>
        <taxon>Agaricomycetes</taxon>
        <taxon>Agaricomycetidae</taxon>
        <taxon>Agaricales</taxon>
        <taxon>Agaricineae</taxon>
        <taxon>Hydnangiaceae</taxon>
        <taxon>Laccaria</taxon>
    </lineage>
</organism>
<evidence type="ECO:0000313" key="3">
    <source>
        <dbReference type="Proteomes" id="UP000001194"/>
    </source>
</evidence>